<evidence type="ECO:0000259" key="2">
    <source>
        <dbReference type="Pfam" id="PF03795"/>
    </source>
</evidence>
<name>A0ABV6LX83_9ACTN</name>
<evidence type="ECO:0000256" key="1">
    <source>
        <dbReference type="ARBA" id="ARBA00007689"/>
    </source>
</evidence>
<dbReference type="InterPro" id="IPR011008">
    <property type="entry name" value="Dimeric_a/b-barrel"/>
</dbReference>
<dbReference type="Pfam" id="PF03795">
    <property type="entry name" value="YCII"/>
    <property type="match status" value="1"/>
</dbReference>
<feature type="domain" description="YCII-related" evidence="2">
    <location>
        <begin position="12"/>
        <end position="82"/>
    </location>
</feature>
<organism evidence="3 4">
    <name type="scientific">Phytohabitans kaempferiae</name>
    <dbReference type="NCBI Taxonomy" id="1620943"/>
    <lineage>
        <taxon>Bacteria</taxon>
        <taxon>Bacillati</taxon>
        <taxon>Actinomycetota</taxon>
        <taxon>Actinomycetes</taxon>
        <taxon>Micromonosporales</taxon>
        <taxon>Micromonosporaceae</taxon>
    </lineage>
</organism>
<reference evidence="3 4" key="1">
    <citation type="submission" date="2024-09" db="EMBL/GenBank/DDBJ databases">
        <authorList>
            <person name="Sun Q."/>
            <person name="Mori K."/>
        </authorList>
    </citation>
    <scope>NUCLEOTIDE SEQUENCE [LARGE SCALE GENOMIC DNA]</scope>
    <source>
        <strain evidence="3 4">TBRC 3947</strain>
    </source>
</reference>
<dbReference type="Proteomes" id="UP001589867">
    <property type="component" value="Unassembled WGS sequence"/>
</dbReference>
<sequence length="89" mass="9769">MWIVELSLAPTAERLQARSAHRRLLASLCERGVVRMAGPLADDSGAVVVFDVPGRDDVERLLKRDPYLATPGVAVASVREWRPFTPVTS</sequence>
<protein>
    <submittedName>
        <fullName evidence="3">YciI family protein</fullName>
    </submittedName>
</protein>
<gene>
    <name evidence="3" type="ORF">ACFFIA_05110</name>
</gene>
<keyword evidence="4" id="KW-1185">Reference proteome</keyword>
<dbReference type="InterPro" id="IPR005545">
    <property type="entry name" value="YCII"/>
</dbReference>
<accession>A0ABV6LX83</accession>
<comment type="caution">
    <text evidence="3">The sequence shown here is derived from an EMBL/GenBank/DDBJ whole genome shotgun (WGS) entry which is preliminary data.</text>
</comment>
<dbReference type="EMBL" id="JBHLUH010000005">
    <property type="protein sequence ID" value="MFC0527033.1"/>
    <property type="molecule type" value="Genomic_DNA"/>
</dbReference>
<proteinExistence type="inferred from homology"/>
<evidence type="ECO:0000313" key="3">
    <source>
        <dbReference type="EMBL" id="MFC0527033.1"/>
    </source>
</evidence>
<comment type="similarity">
    <text evidence="1">Belongs to the YciI family.</text>
</comment>
<evidence type="ECO:0000313" key="4">
    <source>
        <dbReference type="Proteomes" id="UP001589867"/>
    </source>
</evidence>
<dbReference type="RefSeq" id="WP_377246126.1">
    <property type="nucleotide sequence ID" value="NZ_JBHLUH010000005.1"/>
</dbReference>
<dbReference type="Gene3D" id="3.30.70.1060">
    <property type="entry name" value="Dimeric alpha+beta barrel"/>
    <property type="match status" value="1"/>
</dbReference>
<dbReference type="SUPFAM" id="SSF54909">
    <property type="entry name" value="Dimeric alpha+beta barrel"/>
    <property type="match status" value="1"/>
</dbReference>